<dbReference type="Pfam" id="PF11999">
    <property type="entry name" value="Ice_binding"/>
    <property type="match status" value="1"/>
</dbReference>
<organism evidence="4 5">
    <name type="scientific">Polaribacter glomeratus</name>
    <dbReference type="NCBI Taxonomy" id="102"/>
    <lineage>
        <taxon>Bacteria</taxon>
        <taxon>Pseudomonadati</taxon>
        <taxon>Bacteroidota</taxon>
        <taxon>Flavobacteriia</taxon>
        <taxon>Flavobacteriales</taxon>
        <taxon>Flavobacteriaceae</taxon>
    </lineage>
</organism>
<evidence type="ECO:0000313" key="5">
    <source>
        <dbReference type="Proteomes" id="UP000239068"/>
    </source>
</evidence>
<dbReference type="InterPro" id="IPR021884">
    <property type="entry name" value="Ice-bd_prot"/>
</dbReference>
<evidence type="ECO:0000256" key="3">
    <source>
        <dbReference type="SAM" id="SignalP"/>
    </source>
</evidence>
<name>A0A2S7WHG0_9FLAO</name>
<gene>
    <name evidence="4" type="ORF">BTO16_12685</name>
</gene>
<dbReference type="RefSeq" id="WP_105022047.1">
    <property type="nucleotide sequence ID" value="NZ_MSCM01000002.1"/>
</dbReference>
<accession>A0A2S7WHG0</accession>
<evidence type="ECO:0008006" key="6">
    <source>
        <dbReference type="Google" id="ProtNLM"/>
    </source>
</evidence>
<dbReference type="Proteomes" id="UP000239068">
    <property type="component" value="Unassembled WGS sequence"/>
</dbReference>
<dbReference type="AlphaFoldDB" id="A0A2S7WHG0"/>
<reference evidence="4 5" key="1">
    <citation type="submission" date="2016-12" db="EMBL/GenBank/DDBJ databases">
        <title>Trade-off between light-utilization and light-protection in marine flavobacteria.</title>
        <authorList>
            <person name="Kumagai Y."/>
            <person name="Yoshizawa S."/>
            <person name="Kogure K."/>
            <person name="Iwasaki W."/>
        </authorList>
    </citation>
    <scope>NUCLEOTIDE SEQUENCE [LARGE SCALE GENOMIC DNA]</scope>
    <source>
        <strain evidence="4 5">ATCC 43844</strain>
    </source>
</reference>
<dbReference type="EMBL" id="MSCM01000002">
    <property type="protein sequence ID" value="PQJ76731.1"/>
    <property type="molecule type" value="Genomic_DNA"/>
</dbReference>
<evidence type="ECO:0000256" key="2">
    <source>
        <dbReference type="ARBA" id="ARBA00022729"/>
    </source>
</evidence>
<dbReference type="PROSITE" id="PS51257">
    <property type="entry name" value="PROKAR_LIPOPROTEIN"/>
    <property type="match status" value="1"/>
</dbReference>
<dbReference type="OrthoDB" id="2082707at2"/>
<comment type="similarity">
    <text evidence="1">Belongs to the ice-binding protein family.</text>
</comment>
<keyword evidence="5" id="KW-1185">Reference proteome</keyword>
<sequence length="265" mass="27449">MKLLKLMPILAMFLIGVLSSCDTAEETTLMTPINSSTKTKLEPVISSKKSEGINLGVAGEFVILTKSGITNVRQSDIKGDVGTSPITGAALLLTCEEVTGTIYTVNAAGPACKITAPSRLSTAVGDMETAYTDIAGRASSADKTNLGAGNITGMTLSPGVYKWTSAVLLNGVLELKGNEDSIFIFQIAETFDMGSGAEILLTNGVQAKNIFWQTAGAVTLGTTSSFQGSLLGKTSIAVQTGASVNGRLLAQTAVTLQMNSVKMPN</sequence>
<proteinExistence type="inferred from homology"/>
<evidence type="ECO:0000256" key="1">
    <source>
        <dbReference type="ARBA" id="ARBA00005445"/>
    </source>
</evidence>
<feature type="chain" id="PRO_5015622389" description="DUF3494 domain-containing protein" evidence="3">
    <location>
        <begin position="25"/>
        <end position="265"/>
    </location>
</feature>
<comment type="caution">
    <text evidence="4">The sequence shown here is derived from an EMBL/GenBank/DDBJ whole genome shotgun (WGS) entry which is preliminary data.</text>
</comment>
<evidence type="ECO:0000313" key="4">
    <source>
        <dbReference type="EMBL" id="PQJ76731.1"/>
    </source>
</evidence>
<protein>
    <recommendedName>
        <fullName evidence="6">DUF3494 domain-containing protein</fullName>
    </recommendedName>
</protein>
<feature type="signal peptide" evidence="3">
    <location>
        <begin position="1"/>
        <end position="24"/>
    </location>
</feature>
<keyword evidence="2 3" id="KW-0732">Signal</keyword>